<evidence type="ECO:0000256" key="3">
    <source>
        <dbReference type="PIRSR" id="PIRSR000103-1"/>
    </source>
</evidence>
<evidence type="ECO:0000256" key="1">
    <source>
        <dbReference type="ARBA" id="ARBA00007598"/>
    </source>
</evidence>
<dbReference type="Gene3D" id="3.40.50.720">
    <property type="entry name" value="NAD(P)-binding Rossmann-like Domain"/>
    <property type="match status" value="1"/>
</dbReference>
<name>A0AAX6MZ16_9PEZI</name>
<dbReference type="InterPro" id="IPR006115">
    <property type="entry name" value="6PGDH_NADP-bd"/>
</dbReference>
<dbReference type="PIRSF" id="PIRSF000103">
    <property type="entry name" value="HIBADH"/>
    <property type="match status" value="1"/>
</dbReference>
<comment type="similarity">
    <text evidence="1">Belongs to the HIBADH-related family. NP60 subfamily.</text>
</comment>
<evidence type="ECO:0000256" key="2">
    <source>
        <dbReference type="ARBA" id="ARBA00023002"/>
    </source>
</evidence>
<keyword evidence="6" id="KW-1185">Reference proteome</keyword>
<accession>A0AAX6MZ16</accession>
<evidence type="ECO:0000313" key="6">
    <source>
        <dbReference type="Proteomes" id="UP001369815"/>
    </source>
</evidence>
<dbReference type="InterPro" id="IPR036291">
    <property type="entry name" value="NAD(P)-bd_dom_sf"/>
</dbReference>
<evidence type="ECO:0000259" key="4">
    <source>
        <dbReference type="Pfam" id="PF03446"/>
    </source>
</evidence>
<dbReference type="InterPro" id="IPR013328">
    <property type="entry name" value="6PGD_dom2"/>
</dbReference>
<proteinExistence type="inferred from homology"/>
<dbReference type="GO" id="GO:0016491">
    <property type="term" value="F:oxidoreductase activity"/>
    <property type="evidence" value="ECO:0007669"/>
    <property type="project" value="UniProtKB-KW"/>
</dbReference>
<dbReference type="InterPro" id="IPR051265">
    <property type="entry name" value="HIBADH-related_NP60_sf"/>
</dbReference>
<dbReference type="Proteomes" id="UP001369815">
    <property type="component" value="Unassembled WGS sequence"/>
</dbReference>
<dbReference type="SUPFAM" id="SSF51735">
    <property type="entry name" value="NAD(P)-binding Rossmann-fold domains"/>
    <property type="match status" value="1"/>
</dbReference>
<dbReference type="AlphaFoldDB" id="A0AAX6MZ16"/>
<dbReference type="Pfam" id="PF03446">
    <property type="entry name" value="NAD_binding_2"/>
    <property type="match status" value="1"/>
</dbReference>
<dbReference type="Gene3D" id="1.10.1040.10">
    <property type="entry name" value="N-(1-d-carboxylethyl)-l-norvaline Dehydrogenase, domain 2"/>
    <property type="match status" value="1"/>
</dbReference>
<dbReference type="GO" id="GO:0050661">
    <property type="term" value="F:NADP binding"/>
    <property type="evidence" value="ECO:0007669"/>
    <property type="project" value="InterPro"/>
</dbReference>
<dbReference type="PANTHER" id="PTHR43580">
    <property type="entry name" value="OXIDOREDUCTASE GLYR1-RELATED"/>
    <property type="match status" value="1"/>
</dbReference>
<dbReference type="PANTHER" id="PTHR43580:SF3">
    <property type="entry name" value="6-PHOSPHOGLUCONATE DEHYDROGENASE FAMILY PROTEIN (AFU_ORTHOLOGUE AFUA_2G11600)"/>
    <property type="match status" value="1"/>
</dbReference>
<gene>
    <name evidence="5" type="ORF">Daesc_000644</name>
</gene>
<sequence length="308" mass="32717">MAPQLLWIGLGNMGRGMVKNLVEKGNLEKPLLLYNRTRKRSEDVASTLPAGKTEIIDSIEEGVKRADVIFVILSNDAAVEKVFDTILKVDVAGKLFVECSTIHPDTAQKVADLVAEKGGGFVASPVFGAPAAAEAGQLVFVPAGKKSAIDKIRPYIKGVMGRAEIPFNDQPPANSLKLKLLGNTFIVNMVTVLGEGFATAEKIGIGTDPLKQFVDQLYGGIYSAYSGRMLSGTYWKMEEPLFSANNALKDAGHASNLAKSAGAELKLLGVSQDYLKSVAEHAGGDKGDIAGIYGAARKNCGLKFENDA</sequence>
<dbReference type="SUPFAM" id="SSF48179">
    <property type="entry name" value="6-phosphogluconate dehydrogenase C-terminal domain-like"/>
    <property type="match status" value="1"/>
</dbReference>
<feature type="domain" description="6-phosphogluconate dehydrogenase NADP-binding" evidence="4">
    <location>
        <begin position="7"/>
        <end position="157"/>
    </location>
</feature>
<protein>
    <recommendedName>
        <fullName evidence="4">6-phosphogluconate dehydrogenase NADP-binding domain-containing protein</fullName>
    </recommendedName>
</protein>
<dbReference type="InterPro" id="IPR015815">
    <property type="entry name" value="HIBADH-related"/>
</dbReference>
<keyword evidence="2" id="KW-0560">Oxidoreductase</keyword>
<evidence type="ECO:0000313" key="5">
    <source>
        <dbReference type="EMBL" id="KAK6957855.1"/>
    </source>
</evidence>
<feature type="active site" evidence="3">
    <location>
        <position position="179"/>
    </location>
</feature>
<organism evidence="5 6">
    <name type="scientific">Daldinia eschscholtzii</name>
    <dbReference type="NCBI Taxonomy" id="292717"/>
    <lineage>
        <taxon>Eukaryota</taxon>
        <taxon>Fungi</taxon>
        <taxon>Dikarya</taxon>
        <taxon>Ascomycota</taxon>
        <taxon>Pezizomycotina</taxon>
        <taxon>Sordariomycetes</taxon>
        <taxon>Xylariomycetidae</taxon>
        <taxon>Xylariales</taxon>
        <taxon>Hypoxylaceae</taxon>
        <taxon>Daldinia</taxon>
    </lineage>
</organism>
<dbReference type="InterPro" id="IPR008927">
    <property type="entry name" value="6-PGluconate_DH-like_C_sf"/>
</dbReference>
<dbReference type="EMBL" id="JBANMG010000001">
    <property type="protein sequence ID" value="KAK6957855.1"/>
    <property type="molecule type" value="Genomic_DNA"/>
</dbReference>
<comment type="caution">
    <text evidence="5">The sequence shown here is derived from an EMBL/GenBank/DDBJ whole genome shotgun (WGS) entry which is preliminary data.</text>
</comment>
<reference evidence="5 6" key="1">
    <citation type="journal article" date="2024" name="Front Chem Biol">
        <title>Unveiling the potential of Daldinia eschscholtzii MFLUCC 19-0629 through bioactivity and bioinformatics studies for enhanced sustainable agriculture production.</title>
        <authorList>
            <person name="Brooks S."/>
            <person name="Weaver J.A."/>
            <person name="Klomchit A."/>
            <person name="Alharthi S.A."/>
            <person name="Onlamun T."/>
            <person name="Nurani R."/>
            <person name="Vong T.K."/>
            <person name="Alberti F."/>
            <person name="Greco C."/>
        </authorList>
    </citation>
    <scope>NUCLEOTIDE SEQUENCE [LARGE SCALE GENOMIC DNA]</scope>
    <source>
        <strain evidence="5">MFLUCC 19-0629</strain>
    </source>
</reference>